<dbReference type="GO" id="GO:0006935">
    <property type="term" value="P:chemotaxis"/>
    <property type="evidence" value="ECO:0007669"/>
    <property type="project" value="UniProtKB-KW"/>
</dbReference>
<protein>
    <submittedName>
        <fullName evidence="3">Chemotaxis protein CheX</fullName>
    </submittedName>
</protein>
<name>A0A1M5U2G8_9BACT</name>
<evidence type="ECO:0000313" key="3">
    <source>
        <dbReference type="EMBL" id="SHH57189.1"/>
    </source>
</evidence>
<dbReference type="InterPro" id="IPR028051">
    <property type="entry name" value="CheX-like_dom"/>
</dbReference>
<dbReference type="SUPFAM" id="SSF103039">
    <property type="entry name" value="CheC-like"/>
    <property type="match status" value="1"/>
</dbReference>
<dbReference type="PANTHER" id="PTHR39452:SF1">
    <property type="entry name" value="CHEY-P PHOSPHATASE CHEX"/>
    <property type="match status" value="1"/>
</dbReference>
<keyword evidence="4" id="KW-1185">Reference proteome</keyword>
<dbReference type="Pfam" id="PF13690">
    <property type="entry name" value="CheX"/>
    <property type="match status" value="1"/>
</dbReference>
<organism evidence="3 4">
    <name type="scientific">Desulfofustis glycolicus DSM 9705</name>
    <dbReference type="NCBI Taxonomy" id="1121409"/>
    <lineage>
        <taxon>Bacteria</taxon>
        <taxon>Pseudomonadati</taxon>
        <taxon>Thermodesulfobacteriota</taxon>
        <taxon>Desulfobulbia</taxon>
        <taxon>Desulfobulbales</taxon>
        <taxon>Desulfocapsaceae</taxon>
        <taxon>Desulfofustis</taxon>
    </lineage>
</organism>
<dbReference type="STRING" id="1121409.SAMN02745124_00966"/>
<dbReference type="InterPro" id="IPR038756">
    <property type="entry name" value="CheX-like"/>
</dbReference>
<evidence type="ECO:0000313" key="4">
    <source>
        <dbReference type="Proteomes" id="UP000184139"/>
    </source>
</evidence>
<sequence length="153" mass="16159">MDYVTVLQEGTVEIFETMVMLPIVLQRVTEHSDSTLTDARVTGMIGFGGTIKGMIGVSATADMAKIVTGSLLGMEIAHLDDDVKDAFGEIANMIAGALKSACGENGIDIDLAIPNSVVGDCLHISGLRGAKRVVLEFSASAGKLWIELKYLEA</sequence>
<dbReference type="AlphaFoldDB" id="A0A1M5U2G8"/>
<keyword evidence="1" id="KW-0145">Chemotaxis</keyword>
<evidence type="ECO:0000256" key="1">
    <source>
        <dbReference type="ARBA" id="ARBA00022500"/>
    </source>
</evidence>
<dbReference type="Proteomes" id="UP000184139">
    <property type="component" value="Unassembled WGS sequence"/>
</dbReference>
<gene>
    <name evidence="3" type="ORF">SAMN02745124_00966</name>
</gene>
<feature type="domain" description="Chemotaxis phosphatase CheX-like" evidence="2">
    <location>
        <begin position="41"/>
        <end position="137"/>
    </location>
</feature>
<dbReference type="CDD" id="cd17906">
    <property type="entry name" value="CheX"/>
    <property type="match status" value="1"/>
</dbReference>
<dbReference type="Gene3D" id="3.40.1550.10">
    <property type="entry name" value="CheC-like"/>
    <property type="match status" value="1"/>
</dbReference>
<dbReference type="EMBL" id="FQXS01000004">
    <property type="protein sequence ID" value="SHH57189.1"/>
    <property type="molecule type" value="Genomic_DNA"/>
</dbReference>
<reference evidence="3 4" key="1">
    <citation type="submission" date="2016-11" db="EMBL/GenBank/DDBJ databases">
        <authorList>
            <person name="Jaros S."/>
            <person name="Januszkiewicz K."/>
            <person name="Wedrychowicz H."/>
        </authorList>
    </citation>
    <scope>NUCLEOTIDE SEQUENCE [LARGE SCALE GENOMIC DNA]</scope>
    <source>
        <strain evidence="3 4">DSM 9705</strain>
    </source>
</reference>
<dbReference type="PANTHER" id="PTHR39452">
    <property type="entry name" value="CHEY-P PHOSPHATASE CHEX"/>
    <property type="match status" value="1"/>
</dbReference>
<dbReference type="InterPro" id="IPR028976">
    <property type="entry name" value="CheC-like_sf"/>
</dbReference>
<proteinExistence type="predicted"/>
<accession>A0A1M5U2G8</accession>
<evidence type="ECO:0000259" key="2">
    <source>
        <dbReference type="Pfam" id="PF13690"/>
    </source>
</evidence>